<evidence type="ECO:0000313" key="2">
    <source>
        <dbReference type="Proteomes" id="UP000322873"/>
    </source>
</evidence>
<sequence>MKILWSIRIVFERAQISMTYSYQTSKRTQQVDPVSLDSRSYESIQSIHSPKFFIPSTNIEKFVWIIRLH</sequence>
<organism evidence="1 2">
    <name type="scientific">Monilinia fructicola</name>
    <name type="common">Brown rot fungus</name>
    <name type="synonym">Ciboria fructicola</name>
    <dbReference type="NCBI Taxonomy" id="38448"/>
    <lineage>
        <taxon>Eukaryota</taxon>
        <taxon>Fungi</taxon>
        <taxon>Dikarya</taxon>
        <taxon>Ascomycota</taxon>
        <taxon>Pezizomycotina</taxon>
        <taxon>Leotiomycetes</taxon>
        <taxon>Helotiales</taxon>
        <taxon>Sclerotiniaceae</taxon>
        <taxon>Monilinia</taxon>
    </lineage>
</organism>
<dbReference type="Proteomes" id="UP000322873">
    <property type="component" value="Unassembled WGS sequence"/>
</dbReference>
<evidence type="ECO:0000313" key="1">
    <source>
        <dbReference type="EMBL" id="KAA8572923.1"/>
    </source>
</evidence>
<dbReference type="EMBL" id="VICG01000004">
    <property type="protein sequence ID" value="KAA8572923.1"/>
    <property type="molecule type" value="Genomic_DNA"/>
</dbReference>
<keyword evidence="2" id="KW-1185">Reference proteome</keyword>
<proteinExistence type="predicted"/>
<accession>A0A5M9JWS8</accession>
<comment type="caution">
    <text evidence="1">The sequence shown here is derived from an EMBL/GenBank/DDBJ whole genome shotgun (WGS) entry which is preliminary data.</text>
</comment>
<dbReference type="AlphaFoldDB" id="A0A5M9JWS8"/>
<name>A0A5M9JWS8_MONFR</name>
<reference evidence="1 2" key="1">
    <citation type="submission" date="2019-06" db="EMBL/GenBank/DDBJ databases">
        <title>Genome Sequence of the Brown Rot Fungal Pathogen Monilinia fructicola.</title>
        <authorList>
            <person name="De Miccolis Angelini R.M."/>
            <person name="Landi L."/>
            <person name="Abate D."/>
            <person name="Pollastro S."/>
            <person name="Romanazzi G."/>
            <person name="Faretra F."/>
        </authorList>
    </citation>
    <scope>NUCLEOTIDE SEQUENCE [LARGE SCALE GENOMIC DNA]</scope>
    <source>
        <strain evidence="1 2">Mfrc123</strain>
    </source>
</reference>
<protein>
    <submittedName>
        <fullName evidence="1">Uncharacterized protein</fullName>
    </submittedName>
</protein>
<gene>
    <name evidence="1" type="ORF">EYC84_003474</name>
</gene>